<feature type="compositionally biased region" description="Polar residues" evidence="1">
    <location>
        <begin position="331"/>
        <end position="341"/>
    </location>
</feature>
<dbReference type="Proteomes" id="UP000694380">
    <property type="component" value="Chromosome 3"/>
</dbReference>
<evidence type="ECO:0000313" key="2">
    <source>
        <dbReference type="Ensembl" id="ENSCPBP00000033354.1"/>
    </source>
</evidence>
<accession>A0A8C3PCW1</accession>
<sequence>MKSLLQMVWSGCRRRVTYSLWMPFSLRKVLMPIILSIELENMCGNFAVLVDFHILPQGSSRDSSWFSDHEKEELCLLLKDTIDSRVKHYLEARKHRGQWKHTECTQSSPLSLKGGNFHITAYFIKRWVNLRCVVGKQYRELRVFPDKFVVCVTRLESNPSLWTSENGALKEKLSSGTSEYFAESTENEKCNIPPTRQIKQDILQKLVKRTETRNSNMSKPQTSKDTMQVYLGSGDSATGSRKKEHQAPSDPQSEVKCRSIGHPKDCINTAESNSELPALELENHVNQRQPDDASSQQKLHSAEWLKMRLLSSNPPCSCESALPDPKESQRVTKTQNQQKSCGSGEELDHCKKVSSEQGHLIPRDVERKKSNSDCLEPSSEEKSLLNPKLFSKQDLAKAMSDEESLTLGKIPPRPVFIKNNIPVIQTNQNEPATTTEELSLMPLSSYLKFNFKPSEKLIQKRKKEGEDGPRKLKLRRLKK</sequence>
<feature type="region of interest" description="Disordered" evidence="1">
    <location>
        <begin position="210"/>
        <end position="260"/>
    </location>
</feature>
<feature type="compositionally biased region" description="Polar residues" evidence="1">
    <location>
        <begin position="213"/>
        <end position="226"/>
    </location>
</feature>
<evidence type="ECO:0000256" key="1">
    <source>
        <dbReference type="SAM" id="MobiDB-lite"/>
    </source>
</evidence>
<dbReference type="GeneID" id="101950748"/>
<reference evidence="2" key="2">
    <citation type="submission" date="2025-08" db="UniProtKB">
        <authorList>
            <consortium name="Ensembl"/>
        </authorList>
    </citation>
    <scope>IDENTIFICATION</scope>
</reference>
<dbReference type="CTD" id="128710"/>
<dbReference type="PANTHER" id="PTHR28557">
    <property type="entry name" value="PROTEIN SLX4IP"/>
    <property type="match status" value="1"/>
</dbReference>
<reference evidence="2" key="1">
    <citation type="journal article" date="2015" name="Genome Biol. Evol.">
        <title>Physical Mapping and Refinement of the Painted Turtle Genome (Chrysemys picta) Inform Amniote Genome Evolution and Challenge Turtle-Bird Chromosomal Conservation.</title>
        <authorList>
            <person name="Badenhorst D."/>
            <person name="Hillier L.W."/>
            <person name="Literman R."/>
            <person name="Montiel E.E."/>
            <person name="Radhakrishnan S."/>
            <person name="Shen Y."/>
            <person name="Minx P."/>
            <person name="Janes D.E."/>
            <person name="Warren W.C."/>
            <person name="Edwards S.V."/>
            <person name="Valenzuela N."/>
        </authorList>
    </citation>
    <scope>NUCLEOTIDE SEQUENCE [LARGE SCALE GENOMIC DNA]</scope>
</reference>
<reference evidence="2" key="3">
    <citation type="submission" date="2025-09" db="UniProtKB">
        <authorList>
            <consortium name="Ensembl"/>
        </authorList>
    </citation>
    <scope>IDENTIFICATION</scope>
</reference>
<feature type="region of interest" description="Disordered" evidence="1">
    <location>
        <begin position="315"/>
        <end position="383"/>
    </location>
</feature>
<dbReference type="InterPro" id="IPR031479">
    <property type="entry name" value="SLX4IP"/>
</dbReference>
<dbReference type="Ensembl" id="ENSCPBT00000039190.1">
    <property type="protein sequence ID" value="ENSCPBP00000033354.1"/>
    <property type="gene ID" value="ENSCPBG00000023328.1"/>
</dbReference>
<dbReference type="GeneTree" id="ENSGT00390000016400"/>
<proteinExistence type="predicted"/>
<feature type="region of interest" description="Disordered" evidence="1">
    <location>
        <begin position="459"/>
        <end position="479"/>
    </location>
</feature>
<feature type="compositionally biased region" description="Basic and acidic residues" evidence="1">
    <location>
        <begin position="361"/>
        <end position="371"/>
    </location>
</feature>
<dbReference type="OrthoDB" id="9933290at2759"/>
<dbReference type="RefSeq" id="XP_042702850.1">
    <property type="nucleotide sequence ID" value="XM_042846916.2"/>
</dbReference>
<evidence type="ECO:0000313" key="3">
    <source>
        <dbReference type="Proteomes" id="UP000694380"/>
    </source>
</evidence>
<protein>
    <submittedName>
        <fullName evidence="2">SLX4 interacting protein</fullName>
    </submittedName>
</protein>
<organism evidence="2 3">
    <name type="scientific">Chrysemys picta bellii</name>
    <name type="common">Western painted turtle</name>
    <name type="synonym">Emys bellii</name>
    <dbReference type="NCBI Taxonomy" id="8478"/>
    <lineage>
        <taxon>Eukaryota</taxon>
        <taxon>Metazoa</taxon>
        <taxon>Chordata</taxon>
        <taxon>Craniata</taxon>
        <taxon>Vertebrata</taxon>
        <taxon>Euteleostomi</taxon>
        <taxon>Archelosauria</taxon>
        <taxon>Testudinata</taxon>
        <taxon>Testudines</taxon>
        <taxon>Cryptodira</taxon>
        <taxon>Durocryptodira</taxon>
        <taxon>Testudinoidea</taxon>
        <taxon>Emydidae</taxon>
        <taxon>Chrysemys</taxon>
    </lineage>
</organism>
<name>A0A8C3PCW1_CHRPI</name>
<dbReference type="AlphaFoldDB" id="A0A8C3PCW1"/>
<dbReference type="Pfam" id="PF15744">
    <property type="entry name" value="UPF0492"/>
    <property type="match status" value="1"/>
</dbReference>
<keyword evidence="3" id="KW-1185">Reference proteome</keyword>
<gene>
    <name evidence="2" type="primary">SLX4IP</name>
</gene>
<dbReference type="PANTHER" id="PTHR28557:SF1">
    <property type="entry name" value="PROTEIN SLX4IP"/>
    <property type="match status" value="1"/>
</dbReference>
<feature type="compositionally biased region" description="Basic and acidic residues" evidence="1">
    <location>
        <begin position="459"/>
        <end position="470"/>
    </location>
</feature>